<sequence length="340" mass="38817">MWKRILALVLVLTFVFSLAGCGKPAPAPDANKEKKPEVRVVKIANYFPPTHPQNIALKEKFKPYLEEKTKGAFKVEIYDNNQLGSEKEFINGVSMGTIEMAVAGLLQAEMLPKLKIPEFPYLFRDYDHAMKVLNGPIGEEITQGMIEKGTRPLAWSVNGLRAISNSKHPIKSLKDTKDIKLRVPTNSIFIDGMQALGFNTVSMPMTELFSALQQKVVDGQENPAPTVLTSGWYEAQKYITLSYHILGPNIMIISEKFWQTLTPEQQKIFKEAALEYAKYEVDLMKKFDPEALAKLKEKGLQIDELTDRPEWEKAVQPVYEKWYKQYPEFKDIVQRIKDTK</sequence>
<dbReference type="GO" id="GO:0055085">
    <property type="term" value="P:transmembrane transport"/>
    <property type="evidence" value="ECO:0007669"/>
    <property type="project" value="InterPro"/>
</dbReference>
<comment type="subcellular location">
    <subcellularLocation>
        <location evidence="1">Cell envelope</location>
    </subcellularLocation>
</comment>
<keyword evidence="3" id="KW-0813">Transport</keyword>
<evidence type="ECO:0000256" key="4">
    <source>
        <dbReference type="ARBA" id="ARBA00022729"/>
    </source>
</evidence>
<dbReference type="InterPro" id="IPR004682">
    <property type="entry name" value="TRAP_DctP"/>
</dbReference>
<evidence type="ECO:0000256" key="2">
    <source>
        <dbReference type="ARBA" id="ARBA00009023"/>
    </source>
</evidence>
<reference evidence="6 7" key="1">
    <citation type="journal article" date="2019" name="Front. Microbiol.">
        <title>Thermoanaerosceptrum fracticalcis gen. nov. sp. nov., a Novel Fumarate-Fermenting Microorganism From a Deep Fractured Carbonate Aquifer of the US Great Basin.</title>
        <authorList>
            <person name="Hamilton-Brehm S.D."/>
            <person name="Stewart L.E."/>
            <person name="Zavarin M."/>
            <person name="Caldwell M."/>
            <person name="Lawson P.A."/>
            <person name="Onstott T.C."/>
            <person name="Grzymski J."/>
            <person name="Neveux I."/>
            <person name="Lollar B.S."/>
            <person name="Russell C.E."/>
            <person name="Moser D.P."/>
        </authorList>
    </citation>
    <scope>NUCLEOTIDE SEQUENCE [LARGE SCALE GENOMIC DNA]</scope>
    <source>
        <strain evidence="6 7">DRI-13</strain>
    </source>
</reference>
<dbReference type="InterPro" id="IPR018389">
    <property type="entry name" value="DctP_fam"/>
</dbReference>
<dbReference type="Pfam" id="PF03480">
    <property type="entry name" value="DctP"/>
    <property type="match status" value="1"/>
</dbReference>
<feature type="signal peptide" evidence="5">
    <location>
        <begin position="1"/>
        <end position="19"/>
    </location>
</feature>
<keyword evidence="4 5" id="KW-0732">Signal</keyword>
<dbReference type="InterPro" id="IPR038404">
    <property type="entry name" value="TRAP_DctP_sf"/>
</dbReference>
<organism evidence="6 7">
    <name type="scientific">Thermanaerosceptrum fracticalcis</name>
    <dbReference type="NCBI Taxonomy" id="1712410"/>
    <lineage>
        <taxon>Bacteria</taxon>
        <taxon>Bacillati</taxon>
        <taxon>Bacillota</taxon>
        <taxon>Clostridia</taxon>
        <taxon>Eubacteriales</taxon>
        <taxon>Peptococcaceae</taxon>
        <taxon>Thermanaerosceptrum</taxon>
    </lineage>
</organism>
<dbReference type="PANTHER" id="PTHR33376">
    <property type="match status" value="1"/>
</dbReference>
<dbReference type="RefSeq" id="WP_034422504.1">
    <property type="nucleotide sequence ID" value="NZ_CP045798.1"/>
</dbReference>
<name>A0A7G6E2S9_THEFR</name>
<feature type="chain" id="PRO_5038557529" evidence="5">
    <location>
        <begin position="20"/>
        <end position="340"/>
    </location>
</feature>
<evidence type="ECO:0000256" key="5">
    <source>
        <dbReference type="SAM" id="SignalP"/>
    </source>
</evidence>
<dbReference type="PIRSF" id="PIRSF006470">
    <property type="entry name" value="DctB"/>
    <property type="match status" value="1"/>
</dbReference>
<dbReference type="PROSITE" id="PS51257">
    <property type="entry name" value="PROKAR_LIPOPROTEIN"/>
    <property type="match status" value="1"/>
</dbReference>
<evidence type="ECO:0000256" key="3">
    <source>
        <dbReference type="ARBA" id="ARBA00022448"/>
    </source>
</evidence>
<dbReference type="EMBL" id="CP045798">
    <property type="protein sequence ID" value="QNB46383.1"/>
    <property type="molecule type" value="Genomic_DNA"/>
</dbReference>
<dbReference type="PANTHER" id="PTHR33376:SF4">
    <property type="entry name" value="SIALIC ACID-BINDING PERIPLASMIC PROTEIN SIAP"/>
    <property type="match status" value="1"/>
</dbReference>
<dbReference type="OrthoDB" id="9815946at2"/>
<proteinExistence type="inferred from homology"/>
<evidence type="ECO:0000313" key="7">
    <source>
        <dbReference type="Proteomes" id="UP000515847"/>
    </source>
</evidence>
<keyword evidence="7" id="KW-1185">Reference proteome</keyword>
<dbReference type="CDD" id="cd13603">
    <property type="entry name" value="PBP2_TRAP_Siap_TeaA_like"/>
    <property type="match status" value="1"/>
</dbReference>
<protein>
    <submittedName>
        <fullName evidence="6">DctP family TRAP transporter solute-binding subunit</fullName>
    </submittedName>
</protein>
<dbReference type="Gene3D" id="3.40.190.170">
    <property type="entry name" value="Bacterial extracellular solute-binding protein, family 7"/>
    <property type="match status" value="1"/>
</dbReference>
<dbReference type="AlphaFoldDB" id="A0A7G6E2S9"/>
<dbReference type="NCBIfam" id="NF037995">
    <property type="entry name" value="TRAP_S1"/>
    <property type="match status" value="1"/>
</dbReference>
<dbReference type="GO" id="GO:0030288">
    <property type="term" value="C:outer membrane-bounded periplasmic space"/>
    <property type="evidence" value="ECO:0007669"/>
    <property type="project" value="InterPro"/>
</dbReference>
<dbReference type="NCBIfam" id="TIGR00787">
    <property type="entry name" value="dctP"/>
    <property type="match status" value="1"/>
</dbReference>
<evidence type="ECO:0000256" key="1">
    <source>
        <dbReference type="ARBA" id="ARBA00004196"/>
    </source>
</evidence>
<gene>
    <name evidence="6" type="ORF">BR63_08675</name>
</gene>
<dbReference type="Proteomes" id="UP000515847">
    <property type="component" value="Chromosome"/>
</dbReference>
<comment type="similarity">
    <text evidence="2">Belongs to the bacterial solute-binding protein 7 family.</text>
</comment>
<evidence type="ECO:0000313" key="6">
    <source>
        <dbReference type="EMBL" id="QNB46383.1"/>
    </source>
</evidence>
<dbReference type="KEGG" id="tfr:BR63_08675"/>
<accession>A0A7G6E2S9</accession>